<sequence>MSLTTAGKAPGPVRFYLACDRMGCRERVSFDLVIAEEPPDRETDLFGYLLHEAGKAAPYIRDRGWVFIEGGEGYWCPKCSTPASRAPSADRL</sequence>
<organism evidence="1 2">
    <name type="scientific">Streptomyces carminius</name>
    <dbReference type="NCBI Taxonomy" id="2665496"/>
    <lineage>
        <taxon>Bacteria</taxon>
        <taxon>Bacillati</taxon>
        <taxon>Actinomycetota</taxon>
        <taxon>Actinomycetes</taxon>
        <taxon>Kitasatosporales</taxon>
        <taxon>Streptomycetaceae</taxon>
        <taxon>Streptomyces</taxon>
    </lineage>
</organism>
<keyword evidence="2" id="KW-1185">Reference proteome</keyword>
<gene>
    <name evidence="1" type="ORF">CUT44_24195</name>
</gene>
<dbReference type="EMBL" id="PGGW01000066">
    <property type="protein sequence ID" value="PJE95382.1"/>
    <property type="molecule type" value="Genomic_DNA"/>
</dbReference>
<accession>A0A2M8LTU4</accession>
<dbReference type="Proteomes" id="UP000230407">
    <property type="component" value="Unassembled WGS sequence"/>
</dbReference>
<name>A0A2M8LTU4_9ACTN</name>
<evidence type="ECO:0000313" key="2">
    <source>
        <dbReference type="Proteomes" id="UP000230407"/>
    </source>
</evidence>
<protein>
    <submittedName>
        <fullName evidence="1">Uncharacterized protein</fullName>
    </submittedName>
</protein>
<reference evidence="1 2" key="1">
    <citation type="submission" date="2017-11" db="EMBL/GenBank/DDBJ databases">
        <title>Streptomyces carmine sp. nov., a novel actinomycete isolated from Sophora alopecuroides in Xinjiang, China.</title>
        <authorList>
            <person name="Wang Y."/>
            <person name="Luo X."/>
            <person name="Wan C."/>
            <person name="Zhang L."/>
        </authorList>
    </citation>
    <scope>NUCLEOTIDE SEQUENCE [LARGE SCALE GENOMIC DNA]</scope>
    <source>
        <strain evidence="1 2">TRM SA0054</strain>
    </source>
</reference>
<proteinExistence type="predicted"/>
<dbReference type="RefSeq" id="WP_100204026.1">
    <property type="nucleotide sequence ID" value="NZ_PGGW01000066.1"/>
</dbReference>
<evidence type="ECO:0000313" key="1">
    <source>
        <dbReference type="EMBL" id="PJE95382.1"/>
    </source>
</evidence>
<comment type="caution">
    <text evidence="1">The sequence shown here is derived from an EMBL/GenBank/DDBJ whole genome shotgun (WGS) entry which is preliminary data.</text>
</comment>
<dbReference type="AlphaFoldDB" id="A0A2M8LTU4"/>